<gene>
    <name evidence="1" type="ORF">QQ002_10215</name>
</gene>
<dbReference type="EMBL" id="JAUHQB010000007">
    <property type="protein sequence ID" value="MDN4483911.1"/>
    <property type="molecule type" value="Genomic_DNA"/>
</dbReference>
<dbReference type="AlphaFoldDB" id="A0AB35MJC5"/>
<dbReference type="Proteomes" id="UP001172756">
    <property type="component" value="Unassembled WGS sequence"/>
</dbReference>
<organism evidence="1 2">
    <name type="scientific">Demequina lignilytica</name>
    <dbReference type="NCBI Taxonomy" id="3051663"/>
    <lineage>
        <taxon>Bacteria</taxon>
        <taxon>Bacillati</taxon>
        <taxon>Actinomycetota</taxon>
        <taxon>Actinomycetes</taxon>
        <taxon>Micrococcales</taxon>
        <taxon>Demequinaceae</taxon>
        <taxon>Demequina</taxon>
    </lineage>
</organism>
<proteinExistence type="predicted"/>
<evidence type="ECO:0000313" key="2">
    <source>
        <dbReference type="Proteomes" id="UP001172756"/>
    </source>
</evidence>
<dbReference type="NCBIfam" id="NF033493">
    <property type="entry name" value="MetS_like_NSS"/>
    <property type="match status" value="1"/>
</dbReference>
<comment type="caution">
    <text evidence="1">The sequence shown here is derived from an EMBL/GenBank/DDBJ whole genome shotgun (WGS) entry which is preliminary data.</text>
</comment>
<protein>
    <submittedName>
        <fullName evidence="1">MetS family NSS transporter small subunit</fullName>
    </submittedName>
</protein>
<sequence>MTLMLVVMAVIWGGLVASITFLSRRPEAADMPPGGEDTQVPD</sequence>
<accession>A0AB35MJC5</accession>
<name>A0AB35MJC5_9MICO</name>
<evidence type="ECO:0000313" key="1">
    <source>
        <dbReference type="EMBL" id="MDN4483911.1"/>
    </source>
</evidence>
<reference evidence="1 2" key="1">
    <citation type="submission" date="2023-06" db="EMBL/GenBank/DDBJ databases">
        <title>SYSU T0a273.</title>
        <authorList>
            <person name="Gao L."/>
            <person name="Fang B.-Z."/>
            <person name="Li W.-J."/>
        </authorList>
    </citation>
    <scope>NUCLEOTIDE SEQUENCE [LARGE SCALE GENOMIC DNA]</scope>
    <source>
        <strain evidence="1 2">SYSU T0a273</strain>
    </source>
</reference>